<dbReference type="GO" id="GO:0005886">
    <property type="term" value="C:plasma membrane"/>
    <property type="evidence" value="ECO:0007669"/>
    <property type="project" value="TreeGrafter"/>
</dbReference>
<evidence type="ECO:0000256" key="1">
    <source>
        <dbReference type="SAM" id="Phobius"/>
    </source>
</evidence>
<dbReference type="PANTHER" id="PTHR34980:SF2">
    <property type="entry name" value="INNER MEMBRANE PROTEIN YHAH-RELATED"/>
    <property type="match status" value="1"/>
</dbReference>
<feature type="transmembrane region" description="Helical" evidence="1">
    <location>
        <begin position="6"/>
        <end position="26"/>
    </location>
</feature>
<name>A0A2V2A484_PSYIM</name>
<gene>
    <name evidence="2" type="ORF">C8D84_103177</name>
</gene>
<dbReference type="GeneID" id="60254626"/>
<comment type="caution">
    <text evidence="2">The sequence shown here is derived from an EMBL/GenBank/DDBJ whole genome shotgun (WGS) entry which is preliminary data.</text>
</comment>
<dbReference type="RefSeq" id="WP_109590331.1">
    <property type="nucleotide sequence ID" value="NZ_CAJGZY010000010.1"/>
</dbReference>
<organism evidence="2 3">
    <name type="scientific">Psychrobacter immobilis</name>
    <dbReference type="NCBI Taxonomy" id="498"/>
    <lineage>
        <taxon>Bacteria</taxon>
        <taxon>Pseudomonadati</taxon>
        <taxon>Pseudomonadota</taxon>
        <taxon>Gammaproteobacteria</taxon>
        <taxon>Moraxellales</taxon>
        <taxon>Moraxellaceae</taxon>
        <taxon>Psychrobacter</taxon>
    </lineage>
</organism>
<dbReference type="Pfam" id="PF05656">
    <property type="entry name" value="DUF805"/>
    <property type="match status" value="1"/>
</dbReference>
<evidence type="ECO:0000313" key="2">
    <source>
        <dbReference type="EMBL" id="PWK14151.1"/>
    </source>
</evidence>
<proteinExistence type="predicted"/>
<dbReference type="InterPro" id="IPR008523">
    <property type="entry name" value="DUF805"/>
</dbReference>
<keyword evidence="1" id="KW-0812">Transmembrane</keyword>
<dbReference type="EMBL" id="QGGM01000003">
    <property type="protein sequence ID" value="PWK14151.1"/>
    <property type="molecule type" value="Genomic_DNA"/>
</dbReference>
<feature type="transmembrane region" description="Helical" evidence="1">
    <location>
        <begin position="110"/>
        <end position="131"/>
    </location>
</feature>
<dbReference type="PANTHER" id="PTHR34980">
    <property type="entry name" value="INNER MEMBRANE PROTEIN-RELATED-RELATED"/>
    <property type="match status" value="1"/>
</dbReference>
<keyword evidence="1" id="KW-0472">Membrane</keyword>
<feature type="transmembrane region" description="Helical" evidence="1">
    <location>
        <begin position="76"/>
        <end position="98"/>
    </location>
</feature>
<dbReference type="Proteomes" id="UP000245655">
    <property type="component" value="Unassembled WGS sequence"/>
</dbReference>
<feature type="transmembrane region" description="Helical" evidence="1">
    <location>
        <begin position="47"/>
        <end position="64"/>
    </location>
</feature>
<sequence>MINILLIGTFIVLILLGKKDIAIKIVQSYLRTLFTQFIDFKTRTTNAWLYIFSVINIFIILKTGEGALEFAFESDTSPITLIKLVIFCLCIVSSFSILVRRLHDINKPAWLLIAGMVFPPFLIILMFMFLFPGTDGANKYGRDPKSLPYWYLR</sequence>
<dbReference type="AlphaFoldDB" id="A0A2V2A484"/>
<accession>A0A2V2A484</accession>
<keyword evidence="3" id="KW-1185">Reference proteome</keyword>
<keyword evidence="1" id="KW-1133">Transmembrane helix</keyword>
<protein>
    <submittedName>
        <fullName evidence="2">Uncharacterized membrane protein YhaH (DUF805 family)</fullName>
    </submittedName>
</protein>
<evidence type="ECO:0000313" key="3">
    <source>
        <dbReference type="Proteomes" id="UP000245655"/>
    </source>
</evidence>
<reference evidence="2 3" key="1">
    <citation type="submission" date="2018-05" db="EMBL/GenBank/DDBJ databases">
        <title>Genomic Encyclopedia of Type Strains, Phase IV (KMG-IV): sequencing the most valuable type-strain genomes for metagenomic binning, comparative biology and taxonomic classification.</title>
        <authorList>
            <person name="Goeker M."/>
        </authorList>
    </citation>
    <scope>NUCLEOTIDE SEQUENCE [LARGE SCALE GENOMIC DNA]</scope>
    <source>
        <strain evidence="2 3">DSM 7229</strain>
    </source>
</reference>